<protein>
    <submittedName>
        <fullName evidence="2">Uncharacterized protein</fullName>
    </submittedName>
</protein>
<evidence type="ECO:0000313" key="3">
    <source>
        <dbReference type="Proteomes" id="UP000443843"/>
    </source>
</evidence>
<keyword evidence="1" id="KW-0732">Signal</keyword>
<dbReference type="RefSeq" id="WP_160383406.1">
    <property type="nucleotide sequence ID" value="NZ_WNXQ01000009.1"/>
</dbReference>
<feature type="signal peptide" evidence="1">
    <location>
        <begin position="1"/>
        <end position="19"/>
    </location>
</feature>
<evidence type="ECO:0000313" key="2">
    <source>
        <dbReference type="EMBL" id="MWB79188.1"/>
    </source>
</evidence>
<sequence>MTRLAAVLALALMPAAATAGAGKRADIGAMIRTMEACFAMFETGKRPAAPDWEVADAEGRACAPGACEGSDMIFAGRAAGAEGMLLRIARQSGPIADGIADFACGNQTAMDGEMTVGEMQPLIDWAAVQVAEGRMTALGDGAPAKTWPPATGLPDRLTGCAWNGSRYVVRFPGGGIFFSACMPLADPTPCPKETS</sequence>
<dbReference type="EMBL" id="WNXQ01000009">
    <property type="protein sequence ID" value="MWB79188.1"/>
    <property type="molecule type" value="Genomic_DNA"/>
</dbReference>
<keyword evidence="3" id="KW-1185">Reference proteome</keyword>
<organism evidence="2 3">
    <name type="scientific">Pseudooceanicola pacificus</name>
    <dbReference type="NCBI Taxonomy" id="2676438"/>
    <lineage>
        <taxon>Bacteria</taxon>
        <taxon>Pseudomonadati</taxon>
        <taxon>Pseudomonadota</taxon>
        <taxon>Alphaproteobacteria</taxon>
        <taxon>Rhodobacterales</taxon>
        <taxon>Paracoccaceae</taxon>
        <taxon>Pseudooceanicola</taxon>
    </lineage>
</organism>
<comment type="caution">
    <text evidence="2">The sequence shown here is derived from an EMBL/GenBank/DDBJ whole genome shotgun (WGS) entry which is preliminary data.</text>
</comment>
<accession>A0A844WDE5</accession>
<dbReference type="Proteomes" id="UP000443843">
    <property type="component" value="Unassembled WGS sequence"/>
</dbReference>
<evidence type="ECO:0000256" key="1">
    <source>
        <dbReference type="SAM" id="SignalP"/>
    </source>
</evidence>
<proteinExistence type="predicted"/>
<gene>
    <name evidence="2" type="ORF">GLS40_14200</name>
</gene>
<dbReference type="AlphaFoldDB" id="A0A844WDE5"/>
<reference evidence="2 3" key="1">
    <citation type="submission" date="2019-11" db="EMBL/GenBank/DDBJ databases">
        <title>Pseudooceanicola pacifica sp. nov., isolated from deep-sea sediment of the Pacific Ocean.</title>
        <authorList>
            <person name="Lyu L."/>
        </authorList>
    </citation>
    <scope>NUCLEOTIDE SEQUENCE [LARGE SCALE GENOMIC DNA]</scope>
    <source>
        <strain evidence="2 3">216_PA32_1</strain>
    </source>
</reference>
<name>A0A844WDE5_9RHOB</name>
<feature type="chain" id="PRO_5032874387" evidence="1">
    <location>
        <begin position="20"/>
        <end position="195"/>
    </location>
</feature>